<dbReference type="GO" id="GO:0016740">
    <property type="term" value="F:transferase activity"/>
    <property type="evidence" value="ECO:0007669"/>
    <property type="project" value="UniProtKB-KW"/>
</dbReference>
<sequence length="154" mass="16520">MNRSSKETRVVLAIASGGGHWDELLQLRGAFQDTTVHYATTLPGLADRAGIRAHVIPDCNRKQPLRALRCAFALTALLVIVQPTVVVTTGALPGLLAIAIARKMGVRTVWIDSVANADEMSLAGQKARRHADLWLTQWPAIAQQTGATYSGAVL</sequence>
<protein>
    <submittedName>
        <fullName evidence="2">UDP-N-acetylglucosamine--LPS N-acetylglucosamine transferase</fullName>
    </submittedName>
</protein>
<comment type="caution">
    <text evidence="2">The sequence shown here is derived from an EMBL/GenBank/DDBJ whole genome shotgun (WGS) entry which is preliminary data.</text>
</comment>
<organism evidence="2 3">
    <name type="scientific">Tsuneonella aeria</name>
    <dbReference type="NCBI Taxonomy" id="1837929"/>
    <lineage>
        <taxon>Bacteria</taxon>
        <taxon>Pseudomonadati</taxon>
        <taxon>Pseudomonadota</taxon>
        <taxon>Alphaproteobacteria</taxon>
        <taxon>Sphingomonadales</taxon>
        <taxon>Erythrobacteraceae</taxon>
        <taxon>Tsuneonella</taxon>
    </lineage>
</organism>
<feature type="transmembrane region" description="Helical" evidence="1">
    <location>
        <begin position="71"/>
        <end position="100"/>
    </location>
</feature>
<dbReference type="Gene3D" id="3.40.50.2000">
    <property type="entry name" value="Glycogen Phosphorylase B"/>
    <property type="match status" value="1"/>
</dbReference>
<evidence type="ECO:0000313" key="2">
    <source>
        <dbReference type="EMBL" id="MXO73818.1"/>
    </source>
</evidence>
<dbReference type="AlphaFoldDB" id="A0A6I4TBP1"/>
<evidence type="ECO:0000256" key="1">
    <source>
        <dbReference type="SAM" id="Phobius"/>
    </source>
</evidence>
<keyword evidence="1" id="KW-1133">Transmembrane helix</keyword>
<dbReference type="SUPFAM" id="SSF53756">
    <property type="entry name" value="UDP-Glycosyltransferase/glycogen phosphorylase"/>
    <property type="match status" value="1"/>
</dbReference>
<dbReference type="EMBL" id="WTZA01000001">
    <property type="protein sequence ID" value="MXO73818.1"/>
    <property type="molecule type" value="Genomic_DNA"/>
</dbReference>
<name>A0A6I4TBP1_9SPHN</name>
<reference evidence="2 3" key="1">
    <citation type="submission" date="2019-12" db="EMBL/GenBank/DDBJ databases">
        <title>Genomic-based taxomic classification of the family Erythrobacteraceae.</title>
        <authorList>
            <person name="Xu L."/>
        </authorList>
    </citation>
    <scope>NUCLEOTIDE SEQUENCE [LARGE SCALE GENOMIC DNA]</scope>
    <source>
        <strain evidence="2 3">100921-2</strain>
    </source>
</reference>
<accession>A0A6I4TBP1</accession>
<keyword evidence="1" id="KW-0812">Transmembrane</keyword>
<keyword evidence="1" id="KW-0472">Membrane</keyword>
<keyword evidence="2" id="KW-0808">Transferase</keyword>
<gene>
    <name evidence="2" type="ORF">GRI40_01085</name>
</gene>
<dbReference type="Proteomes" id="UP000439522">
    <property type="component" value="Unassembled WGS sequence"/>
</dbReference>
<keyword evidence="3" id="KW-1185">Reference proteome</keyword>
<proteinExistence type="predicted"/>
<dbReference type="OrthoDB" id="555447at2"/>
<evidence type="ECO:0000313" key="3">
    <source>
        <dbReference type="Proteomes" id="UP000439522"/>
    </source>
</evidence>